<comment type="similarity">
    <text evidence="10 11">Belongs to the DapA family.</text>
</comment>
<keyword evidence="10" id="KW-0963">Cytoplasm</keyword>
<evidence type="ECO:0000256" key="11">
    <source>
        <dbReference type="PIRNR" id="PIRNR001365"/>
    </source>
</evidence>
<evidence type="ECO:0000256" key="1">
    <source>
        <dbReference type="ARBA" id="ARBA00003294"/>
    </source>
</evidence>
<feature type="binding site" evidence="10 13">
    <location>
        <position position="205"/>
    </location>
    <ligand>
        <name>pyruvate</name>
        <dbReference type="ChEBI" id="CHEBI:15361"/>
    </ligand>
</feature>
<dbReference type="GO" id="GO:0019262">
    <property type="term" value="P:N-acetylneuraminate catabolic process"/>
    <property type="evidence" value="ECO:0007669"/>
    <property type="project" value="TreeGrafter"/>
</dbReference>
<dbReference type="CDD" id="cd00408">
    <property type="entry name" value="DHDPS-like"/>
    <property type="match status" value="1"/>
</dbReference>
<dbReference type="PIRSF" id="PIRSF001365">
    <property type="entry name" value="DHDPS"/>
    <property type="match status" value="1"/>
</dbReference>
<dbReference type="Proteomes" id="UP000310334">
    <property type="component" value="Unassembled WGS sequence"/>
</dbReference>
<comment type="caution">
    <text evidence="10">Lacks conserved residue(s) required for the propagation of feature annotation.</text>
</comment>
<feature type="active site" description="Schiff-base intermediate with substrate" evidence="10 12">
    <location>
        <position position="163"/>
    </location>
</feature>
<keyword evidence="15" id="KW-1185">Reference proteome</keyword>
<sequence>MIRPEGIIAAMITPFTNEQEVNEHGIRKLVNQLIDRGVHGLFCLGTNGEFFSLTFDEKVEIARIIVDEAKGRVPIYVGAGCISTAETIRLTKRLEQLNVDAVSVITPYFLPFTQEELYEHYRQIANSTQLPIILYNIPDRTGNNLEAHTVSRLSEIDNIVGIKDSSGKIDQILQYLDVVNPDFSVLAGTDSLILPTLMAGGKGAIAATANVLPQTVASIYENWKAEKYDEAQIAQTQLRDLRSAMKLGTLPAGLKEALNFTGFPAGPSRSPVRSLTNQDKSKVETIMKKYAENNLIKSV</sequence>
<comment type="caution">
    <text evidence="14">The sequence shown here is derived from an EMBL/GenBank/DDBJ whole genome shotgun (WGS) entry which is preliminary data.</text>
</comment>
<dbReference type="HAMAP" id="MF_00418">
    <property type="entry name" value="DapA"/>
    <property type="match status" value="1"/>
</dbReference>
<evidence type="ECO:0000256" key="13">
    <source>
        <dbReference type="PIRSR" id="PIRSR001365-2"/>
    </source>
</evidence>
<comment type="subunit">
    <text evidence="10">Homotetramer; dimer of dimers.</text>
</comment>
<protein>
    <recommendedName>
        <fullName evidence="3 10">4-hydroxy-tetrahydrodipicolinate synthase</fullName>
        <shortName evidence="10">HTPA synthase</shortName>
        <ecNumber evidence="3 10">4.3.3.7</ecNumber>
    </recommendedName>
</protein>
<feature type="site" description="Part of a proton relay during catalysis" evidence="10">
    <location>
        <position position="46"/>
    </location>
</feature>
<proteinExistence type="inferred from homology"/>
<dbReference type="EMBL" id="SSNT01000008">
    <property type="protein sequence ID" value="THF79629.1"/>
    <property type="molecule type" value="Genomic_DNA"/>
</dbReference>
<keyword evidence="8 10" id="KW-0704">Schiff base</keyword>
<dbReference type="PROSITE" id="PS00666">
    <property type="entry name" value="DHDPS_2"/>
    <property type="match status" value="1"/>
</dbReference>
<evidence type="ECO:0000256" key="4">
    <source>
        <dbReference type="ARBA" id="ARBA00022605"/>
    </source>
</evidence>
<dbReference type="GO" id="GO:0008840">
    <property type="term" value="F:4-hydroxy-tetrahydrodipicolinate synthase activity"/>
    <property type="evidence" value="ECO:0007669"/>
    <property type="project" value="UniProtKB-UniRule"/>
</dbReference>
<keyword evidence="5 10" id="KW-0220">Diaminopimelate biosynthesis</keyword>
<accession>A0A4S4BWR6</accession>
<keyword evidence="7 10" id="KW-0456">Lyase</keyword>
<dbReference type="EC" id="4.3.3.7" evidence="3 10"/>
<evidence type="ECO:0000313" key="15">
    <source>
        <dbReference type="Proteomes" id="UP000310334"/>
    </source>
</evidence>
<dbReference type="InterPro" id="IPR013785">
    <property type="entry name" value="Aldolase_TIM"/>
</dbReference>
<evidence type="ECO:0000256" key="10">
    <source>
        <dbReference type="HAMAP-Rule" id="MF_00418"/>
    </source>
</evidence>
<comment type="subcellular location">
    <subcellularLocation>
        <location evidence="10">Cytoplasm</location>
    </subcellularLocation>
</comment>
<evidence type="ECO:0000256" key="3">
    <source>
        <dbReference type="ARBA" id="ARBA00012086"/>
    </source>
</evidence>
<dbReference type="RefSeq" id="WP_136353958.1">
    <property type="nucleotide sequence ID" value="NZ_CP046266.1"/>
</dbReference>
<dbReference type="PANTHER" id="PTHR42849">
    <property type="entry name" value="N-ACETYLNEURAMINATE LYASE"/>
    <property type="match status" value="1"/>
</dbReference>
<dbReference type="GO" id="GO:0008747">
    <property type="term" value="F:N-acetylneuraminate lyase activity"/>
    <property type="evidence" value="ECO:0007669"/>
    <property type="project" value="TreeGrafter"/>
</dbReference>
<dbReference type="InterPro" id="IPR005263">
    <property type="entry name" value="DapA"/>
</dbReference>
<comment type="catalytic activity">
    <reaction evidence="9 10">
        <text>L-aspartate 4-semialdehyde + pyruvate = (2S,4S)-4-hydroxy-2,3,4,5-tetrahydrodipicolinate + H2O + H(+)</text>
        <dbReference type="Rhea" id="RHEA:34171"/>
        <dbReference type="ChEBI" id="CHEBI:15361"/>
        <dbReference type="ChEBI" id="CHEBI:15377"/>
        <dbReference type="ChEBI" id="CHEBI:15378"/>
        <dbReference type="ChEBI" id="CHEBI:67139"/>
        <dbReference type="ChEBI" id="CHEBI:537519"/>
        <dbReference type="EC" id="4.3.3.7"/>
    </reaction>
</comment>
<dbReference type="PRINTS" id="PR00146">
    <property type="entry name" value="DHPICSNTHASE"/>
</dbReference>
<evidence type="ECO:0000256" key="9">
    <source>
        <dbReference type="ARBA" id="ARBA00047836"/>
    </source>
</evidence>
<dbReference type="OrthoDB" id="9771791at2"/>
<keyword evidence="4 10" id="KW-0028">Amino-acid biosynthesis</keyword>
<evidence type="ECO:0000256" key="2">
    <source>
        <dbReference type="ARBA" id="ARBA00005120"/>
    </source>
</evidence>
<dbReference type="Gene3D" id="3.20.20.70">
    <property type="entry name" value="Aldolase class I"/>
    <property type="match status" value="1"/>
</dbReference>
<dbReference type="InterPro" id="IPR002220">
    <property type="entry name" value="DapA-like"/>
</dbReference>
<reference evidence="14 15" key="1">
    <citation type="submission" date="2019-04" db="EMBL/GenBank/DDBJ databases">
        <title>Bacillus sediminilitoris sp. nov., isolated from a tidal flat sediment on the East China Sea.</title>
        <authorList>
            <person name="Wei Y."/>
            <person name="Mao H."/>
            <person name="Fang J."/>
        </authorList>
    </citation>
    <scope>NUCLEOTIDE SEQUENCE [LARGE SCALE GENOMIC DNA]</scope>
    <source>
        <strain evidence="14 15">DSL-17</strain>
    </source>
</reference>
<organism evidence="14 15">
    <name type="scientific">Metabacillus sediminilitoris</name>
    <dbReference type="NCBI Taxonomy" id="2567941"/>
    <lineage>
        <taxon>Bacteria</taxon>
        <taxon>Bacillati</taxon>
        <taxon>Bacillota</taxon>
        <taxon>Bacilli</taxon>
        <taxon>Bacillales</taxon>
        <taxon>Bacillaceae</taxon>
        <taxon>Metabacillus</taxon>
    </lineage>
</organism>
<dbReference type="NCBIfam" id="TIGR00674">
    <property type="entry name" value="dapA"/>
    <property type="match status" value="1"/>
</dbReference>
<keyword evidence="6 10" id="KW-0457">Lysine biosynthesis</keyword>
<dbReference type="InterPro" id="IPR020625">
    <property type="entry name" value="Schiff_base-form_aldolases_AS"/>
</dbReference>
<comment type="caution">
    <text evidence="10">Was originally thought to be a dihydrodipicolinate synthase (DHDPS), catalyzing the condensation of (S)-aspartate-beta-semialdehyde [(S)-ASA] and pyruvate to dihydrodipicolinate (DHDP). However, it was shown in E.coli that the product of the enzymatic reaction is not dihydrodipicolinate but in fact (4S)-4-hydroxy-2,3,4,5-tetrahydro-(2S)-dipicolinic acid (HTPA), and that the consecutive dehydration reaction leading to DHDP is not spontaneous but catalyzed by DapB.</text>
</comment>
<dbReference type="SUPFAM" id="SSF51569">
    <property type="entry name" value="Aldolase"/>
    <property type="match status" value="1"/>
</dbReference>
<name>A0A4S4BWR6_9BACI</name>
<dbReference type="GO" id="GO:0009089">
    <property type="term" value="P:lysine biosynthetic process via diaminopimelate"/>
    <property type="evidence" value="ECO:0007669"/>
    <property type="project" value="UniProtKB-UniRule"/>
</dbReference>
<comment type="function">
    <text evidence="1 10">Catalyzes the condensation of (S)-aspartate-beta-semialdehyde [(S)-ASA] and pyruvate to 4-hydroxy-tetrahydrodipicolinate (HTPA).</text>
</comment>
<evidence type="ECO:0000256" key="6">
    <source>
        <dbReference type="ARBA" id="ARBA00023154"/>
    </source>
</evidence>
<evidence type="ECO:0000256" key="7">
    <source>
        <dbReference type="ARBA" id="ARBA00023239"/>
    </source>
</evidence>
<dbReference type="AlphaFoldDB" id="A0A4S4BWR6"/>
<evidence type="ECO:0000256" key="8">
    <source>
        <dbReference type="ARBA" id="ARBA00023270"/>
    </source>
</evidence>
<feature type="active site" description="Proton donor/acceptor" evidence="10 12">
    <location>
        <position position="135"/>
    </location>
</feature>
<dbReference type="SMART" id="SM01130">
    <property type="entry name" value="DHDPS"/>
    <property type="match status" value="1"/>
</dbReference>
<dbReference type="GO" id="GO:0005829">
    <property type="term" value="C:cytosol"/>
    <property type="evidence" value="ECO:0007669"/>
    <property type="project" value="TreeGrafter"/>
</dbReference>
<evidence type="ECO:0000256" key="5">
    <source>
        <dbReference type="ARBA" id="ARBA00022915"/>
    </source>
</evidence>
<dbReference type="GO" id="GO:0019877">
    <property type="term" value="P:diaminopimelate biosynthetic process"/>
    <property type="evidence" value="ECO:0007669"/>
    <property type="project" value="UniProtKB-UniRule"/>
</dbReference>
<evidence type="ECO:0000313" key="14">
    <source>
        <dbReference type="EMBL" id="THF79629.1"/>
    </source>
</evidence>
<gene>
    <name evidence="10 14" type="primary">dapA</name>
    <name evidence="14" type="ORF">E6W99_11450</name>
</gene>
<comment type="pathway">
    <text evidence="2 10">Amino-acid biosynthesis; L-lysine biosynthesis via DAP pathway; (S)-tetrahydrodipicolinate from L-aspartate: step 3/4.</text>
</comment>
<dbReference type="PANTHER" id="PTHR42849:SF1">
    <property type="entry name" value="N-ACETYLNEURAMINATE LYASE"/>
    <property type="match status" value="1"/>
</dbReference>
<evidence type="ECO:0000256" key="12">
    <source>
        <dbReference type="PIRSR" id="PIRSR001365-1"/>
    </source>
</evidence>
<dbReference type="Pfam" id="PF00701">
    <property type="entry name" value="DHDPS"/>
    <property type="match status" value="1"/>
</dbReference>
<dbReference type="UniPathway" id="UPA00034">
    <property type="reaction ID" value="UER00017"/>
</dbReference>